<dbReference type="EMBL" id="PZJJ01000005">
    <property type="protein sequence ID" value="PTL39585.1"/>
    <property type="molecule type" value="Genomic_DNA"/>
</dbReference>
<sequence>MKVTATYITGENSSGNVIWDHNNKKKIDLEIPDSKKQDEEFVEQKIAENVSDQNIKLVHFE</sequence>
<keyword evidence="2" id="KW-1185">Reference proteome</keyword>
<dbReference type="OrthoDB" id="2972996at2"/>
<evidence type="ECO:0000313" key="1">
    <source>
        <dbReference type="EMBL" id="PTL39585.1"/>
    </source>
</evidence>
<proteinExistence type="predicted"/>
<dbReference type="AlphaFoldDB" id="A0A2T4U879"/>
<comment type="caution">
    <text evidence="1">The sequence shown here is derived from an EMBL/GenBank/DDBJ whole genome shotgun (WGS) entry which is preliminary data.</text>
</comment>
<protein>
    <submittedName>
        <fullName evidence="1">Uncharacterized protein</fullName>
    </submittedName>
</protein>
<organism evidence="1 2">
    <name type="scientific">Alkalicoccus saliphilus</name>
    <dbReference type="NCBI Taxonomy" id="200989"/>
    <lineage>
        <taxon>Bacteria</taxon>
        <taxon>Bacillati</taxon>
        <taxon>Bacillota</taxon>
        <taxon>Bacilli</taxon>
        <taxon>Bacillales</taxon>
        <taxon>Bacillaceae</taxon>
        <taxon>Alkalicoccus</taxon>
    </lineage>
</organism>
<reference evidence="1 2" key="1">
    <citation type="submission" date="2018-03" db="EMBL/GenBank/DDBJ databases">
        <title>Alkalicoccus saliphilus sp. nov., isolated from a mineral pool.</title>
        <authorList>
            <person name="Zhao B."/>
        </authorList>
    </citation>
    <scope>NUCLEOTIDE SEQUENCE [LARGE SCALE GENOMIC DNA]</scope>
    <source>
        <strain evidence="1 2">6AG</strain>
    </source>
</reference>
<name>A0A2T4U879_9BACI</name>
<accession>A0A2T4U879</accession>
<dbReference type="Proteomes" id="UP000240509">
    <property type="component" value="Unassembled WGS sequence"/>
</dbReference>
<gene>
    <name evidence="1" type="ORF">C6Y45_04490</name>
</gene>
<dbReference type="RefSeq" id="WP_107583842.1">
    <property type="nucleotide sequence ID" value="NZ_PZJJ01000005.1"/>
</dbReference>
<evidence type="ECO:0000313" key="2">
    <source>
        <dbReference type="Proteomes" id="UP000240509"/>
    </source>
</evidence>